<dbReference type="SUPFAM" id="SSF52540">
    <property type="entry name" value="P-loop containing nucleoside triphosphate hydrolases"/>
    <property type="match status" value="1"/>
</dbReference>
<dbReference type="InterPro" id="IPR006073">
    <property type="entry name" value="GTP-bd"/>
</dbReference>
<dbReference type="InterPro" id="IPR030393">
    <property type="entry name" value="G_ENGB_dom"/>
</dbReference>
<proteinExistence type="inferred from homology"/>
<dbReference type="FunFam" id="3.40.50.300:FF:000098">
    <property type="entry name" value="Probable GTP-binding protein EngB"/>
    <property type="match status" value="1"/>
</dbReference>
<dbReference type="HAMAP" id="MF_00321">
    <property type="entry name" value="GTPase_EngB"/>
    <property type="match status" value="1"/>
</dbReference>
<keyword evidence="4" id="KW-0479">Metal-binding</keyword>
<evidence type="ECO:0000313" key="12">
    <source>
        <dbReference type="EMBL" id="ADL51318.1"/>
    </source>
</evidence>
<evidence type="ECO:0000256" key="9">
    <source>
        <dbReference type="ARBA" id="ARBA00023306"/>
    </source>
</evidence>
<dbReference type="Pfam" id="PF01926">
    <property type="entry name" value="MMR_HSR1"/>
    <property type="match status" value="1"/>
</dbReference>
<keyword evidence="3 10" id="KW-0132">Cell division</keyword>
<dbReference type="EMBL" id="CP002160">
    <property type="protein sequence ID" value="ADL51318.1"/>
    <property type="molecule type" value="Genomic_DNA"/>
</dbReference>
<dbReference type="GO" id="GO:0005525">
    <property type="term" value="F:GTP binding"/>
    <property type="evidence" value="ECO:0007669"/>
    <property type="project" value="UniProtKB-UniRule"/>
</dbReference>
<dbReference type="HOGENOM" id="CLU_033732_3_0_9"/>
<dbReference type="STRING" id="573061.Clocel_1570"/>
<evidence type="ECO:0000313" key="13">
    <source>
        <dbReference type="Proteomes" id="UP000002730"/>
    </source>
</evidence>
<keyword evidence="8 10" id="KW-0717">Septation</keyword>
<feature type="domain" description="EngB-type G" evidence="11">
    <location>
        <begin position="22"/>
        <end position="195"/>
    </location>
</feature>
<dbReference type="KEGG" id="ccb:Clocel_1570"/>
<evidence type="ECO:0000256" key="4">
    <source>
        <dbReference type="ARBA" id="ARBA00022723"/>
    </source>
</evidence>
<evidence type="ECO:0000256" key="5">
    <source>
        <dbReference type="ARBA" id="ARBA00022741"/>
    </source>
</evidence>
<keyword evidence="7 10" id="KW-0342">GTP-binding</keyword>
<evidence type="ECO:0000256" key="3">
    <source>
        <dbReference type="ARBA" id="ARBA00022618"/>
    </source>
</evidence>
<name>D9SWV7_CLOC7</name>
<dbReference type="OrthoDB" id="9804921at2"/>
<dbReference type="CDD" id="cd01876">
    <property type="entry name" value="YihA_EngB"/>
    <property type="match status" value="1"/>
</dbReference>
<evidence type="ECO:0000259" key="11">
    <source>
        <dbReference type="PROSITE" id="PS51706"/>
    </source>
</evidence>
<dbReference type="AlphaFoldDB" id="D9SWV7"/>
<evidence type="ECO:0000256" key="2">
    <source>
        <dbReference type="ARBA" id="ARBA00009638"/>
    </source>
</evidence>
<dbReference type="PROSITE" id="PS51706">
    <property type="entry name" value="G_ENGB"/>
    <property type="match status" value="1"/>
</dbReference>
<evidence type="ECO:0000256" key="7">
    <source>
        <dbReference type="ARBA" id="ARBA00023134"/>
    </source>
</evidence>
<keyword evidence="13" id="KW-1185">Reference proteome</keyword>
<dbReference type="PANTHER" id="PTHR11649:SF13">
    <property type="entry name" value="ENGB-TYPE G DOMAIN-CONTAINING PROTEIN"/>
    <property type="match status" value="1"/>
</dbReference>
<dbReference type="NCBIfam" id="TIGR03598">
    <property type="entry name" value="GTPase_YsxC"/>
    <property type="match status" value="1"/>
</dbReference>
<comment type="cofactor">
    <cofactor evidence="1">
        <name>Mg(2+)</name>
        <dbReference type="ChEBI" id="CHEBI:18420"/>
    </cofactor>
</comment>
<dbReference type="eggNOG" id="COG0218">
    <property type="taxonomic scope" value="Bacteria"/>
</dbReference>
<gene>
    <name evidence="10" type="primary">engB</name>
    <name evidence="12" type="ordered locus">Clocel_1570</name>
</gene>
<reference evidence="12 13" key="1">
    <citation type="submission" date="2010-08" db="EMBL/GenBank/DDBJ databases">
        <title>Complete sequence of Clostridium cellulovorans 743B.</title>
        <authorList>
            <consortium name="US DOE Joint Genome Institute"/>
            <person name="Lucas S."/>
            <person name="Copeland A."/>
            <person name="Lapidus A."/>
            <person name="Cheng J.-F."/>
            <person name="Bruce D."/>
            <person name="Goodwin L."/>
            <person name="Pitluck S."/>
            <person name="Chertkov O."/>
            <person name="Detter J.C."/>
            <person name="Han C."/>
            <person name="Tapia R."/>
            <person name="Land M."/>
            <person name="Hauser L."/>
            <person name="Chang Y.-J."/>
            <person name="Jeffries C."/>
            <person name="Kyrpides N."/>
            <person name="Ivanova N."/>
            <person name="Mikhailova N."/>
            <person name="Hemme C.L."/>
            <person name="Woyke T."/>
        </authorList>
    </citation>
    <scope>NUCLEOTIDE SEQUENCE [LARGE SCALE GENOMIC DNA]</scope>
    <source>
        <strain evidence="13">ATCC 35296 / DSM 3052 / OCM 3 / 743B</strain>
    </source>
</reference>
<dbReference type="RefSeq" id="WP_010077474.1">
    <property type="nucleotide sequence ID" value="NC_014393.1"/>
</dbReference>
<comment type="function">
    <text evidence="10">Necessary for normal cell division and for the maintenance of normal septation.</text>
</comment>
<dbReference type="InterPro" id="IPR019987">
    <property type="entry name" value="GTP-bd_ribosome_bio_YsxC"/>
</dbReference>
<evidence type="ECO:0000256" key="6">
    <source>
        <dbReference type="ARBA" id="ARBA00022842"/>
    </source>
</evidence>
<dbReference type="Proteomes" id="UP000002730">
    <property type="component" value="Chromosome"/>
</dbReference>
<keyword evidence="9 10" id="KW-0131">Cell cycle</keyword>
<comment type="similarity">
    <text evidence="2 10">Belongs to the TRAFAC class TrmE-Era-EngA-EngB-Septin-like GTPase superfamily. EngB GTPase family.</text>
</comment>
<evidence type="ECO:0000256" key="1">
    <source>
        <dbReference type="ARBA" id="ARBA00001946"/>
    </source>
</evidence>
<keyword evidence="6" id="KW-0460">Magnesium</keyword>
<dbReference type="InterPro" id="IPR027417">
    <property type="entry name" value="P-loop_NTPase"/>
</dbReference>
<evidence type="ECO:0000256" key="10">
    <source>
        <dbReference type="HAMAP-Rule" id="MF_00321"/>
    </source>
</evidence>
<dbReference type="PANTHER" id="PTHR11649">
    <property type="entry name" value="MSS1/TRME-RELATED GTP-BINDING PROTEIN"/>
    <property type="match status" value="1"/>
</dbReference>
<dbReference type="GO" id="GO:0000917">
    <property type="term" value="P:division septum assembly"/>
    <property type="evidence" value="ECO:0007669"/>
    <property type="project" value="UniProtKB-KW"/>
</dbReference>
<protein>
    <recommendedName>
        <fullName evidence="10">Probable GTP-binding protein EngB</fullName>
    </recommendedName>
</protein>
<accession>D9SWV7</accession>
<sequence length="201" mass="23047">MEIKQAEFVTSAVKTSQYPQDDIPEVAFVGRSNVGKSSLINTLTNRKKLVKVSQTPGKTRLVNFFIINNVMHFVDLPGYGYAKVSKNERDSWGKTIETYLHNRPQLKKVILLLDSRRVPNEDDILMYDWILHYGYEAVIVLTKVDKLTKNELNKNQKIIAEAIKLPKGAKMYKFSSLKKTGKEELLEGIFKGLIEIEEEQI</sequence>
<dbReference type="GO" id="GO:0005829">
    <property type="term" value="C:cytosol"/>
    <property type="evidence" value="ECO:0007669"/>
    <property type="project" value="TreeGrafter"/>
</dbReference>
<keyword evidence="5 10" id="KW-0547">Nucleotide-binding</keyword>
<evidence type="ECO:0000256" key="8">
    <source>
        <dbReference type="ARBA" id="ARBA00023210"/>
    </source>
</evidence>
<dbReference type="GO" id="GO:0046872">
    <property type="term" value="F:metal ion binding"/>
    <property type="evidence" value="ECO:0007669"/>
    <property type="project" value="UniProtKB-KW"/>
</dbReference>
<dbReference type="Gene3D" id="3.40.50.300">
    <property type="entry name" value="P-loop containing nucleotide triphosphate hydrolases"/>
    <property type="match status" value="1"/>
</dbReference>
<organism evidence="12 13">
    <name type="scientific">Clostridium cellulovorans (strain ATCC 35296 / DSM 3052 / OCM 3 / 743B)</name>
    <dbReference type="NCBI Taxonomy" id="573061"/>
    <lineage>
        <taxon>Bacteria</taxon>
        <taxon>Bacillati</taxon>
        <taxon>Bacillota</taxon>
        <taxon>Clostridia</taxon>
        <taxon>Eubacteriales</taxon>
        <taxon>Clostridiaceae</taxon>
        <taxon>Clostridium</taxon>
    </lineage>
</organism>